<evidence type="ECO:0000259" key="3">
    <source>
        <dbReference type="Pfam" id="PF06414"/>
    </source>
</evidence>
<dbReference type="EMBL" id="UINC01038731">
    <property type="protein sequence ID" value="SVB36163.1"/>
    <property type="molecule type" value="Genomic_DNA"/>
</dbReference>
<reference evidence="4" key="1">
    <citation type="submission" date="2018-05" db="EMBL/GenBank/DDBJ databases">
        <authorList>
            <person name="Lanie J.A."/>
            <person name="Ng W.-L."/>
            <person name="Kazmierczak K.M."/>
            <person name="Andrzejewski T.M."/>
            <person name="Davidsen T.M."/>
            <person name="Wayne K.J."/>
            <person name="Tettelin H."/>
            <person name="Glass J.I."/>
            <person name="Rusch D."/>
            <person name="Podicherti R."/>
            <person name="Tsui H.-C.T."/>
            <person name="Winkler M.E."/>
        </authorList>
    </citation>
    <scope>NUCLEOTIDE SEQUENCE</scope>
</reference>
<dbReference type="Gene3D" id="3.40.50.300">
    <property type="entry name" value="P-loop containing nucleotide triphosphate hydrolases"/>
    <property type="match status" value="1"/>
</dbReference>
<dbReference type="InterPro" id="IPR027417">
    <property type="entry name" value="P-loop_NTPase"/>
</dbReference>
<protein>
    <recommendedName>
        <fullName evidence="3">Zeta toxin domain-containing protein</fullName>
    </recommendedName>
</protein>
<gene>
    <name evidence="4" type="ORF">METZ01_LOCUS189017</name>
</gene>
<dbReference type="AlphaFoldDB" id="A0A382DEV3"/>
<evidence type="ECO:0000256" key="2">
    <source>
        <dbReference type="ARBA" id="ARBA00022840"/>
    </source>
</evidence>
<keyword evidence="1" id="KW-0547">Nucleotide-binding</keyword>
<keyword evidence="2" id="KW-0067">ATP-binding</keyword>
<dbReference type="InterPro" id="IPR010488">
    <property type="entry name" value="Zeta_toxin_domain"/>
</dbReference>
<proteinExistence type="predicted"/>
<evidence type="ECO:0000256" key="1">
    <source>
        <dbReference type="ARBA" id="ARBA00022741"/>
    </source>
</evidence>
<evidence type="ECO:0000313" key="4">
    <source>
        <dbReference type="EMBL" id="SVB36163.1"/>
    </source>
</evidence>
<feature type="domain" description="Zeta toxin" evidence="3">
    <location>
        <begin position="16"/>
        <end position="124"/>
    </location>
</feature>
<dbReference type="Pfam" id="PF06414">
    <property type="entry name" value="Zeta_toxin"/>
    <property type="match status" value="1"/>
</dbReference>
<dbReference type="SUPFAM" id="SSF52540">
    <property type="entry name" value="P-loop containing nucleoside triphosphate hydrolases"/>
    <property type="match status" value="1"/>
</dbReference>
<accession>A0A382DEV3</accession>
<name>A0A382DEV3_9ZZZZ</name>
<organism evidence="4">
    <name type="scientific">marine metagenome</name>
    <dbReference type="NCBI Taxonomy" id="408172"/>
    <lineage>
        <taxon>unclassified sequences</taxon>
        <taxon>metagenomes</taxon>
        <taxon>ecological metagenomes</taxon>
    </lineage>
</organism>
<sequence length="162" mass="18853">MAMTPENIFSPRGQKIRKRAKELTQAMRSGYVDGRLGVLIDGTGKDYEKIQMTSNTLRKLGYDTYMIFINTSLEVALRRNLMRPRKLEEKQVTKMWNAVQQNIGKFQVHFGRKNILILDNNDENDNLVQGLFVRIKKLVDEPVINTIGKQWIASELKKKKRK</sequence>
<dbReference type="GO" id="GO:0016301">
    <property type="term" value="F:kinase activity"/>
    <property type="evidence" value="ECO:0007669"/>
    <property type="project" value="InterPro"/>
</dbReference>
<dbReference type="GO" id="GO:0005524">
    <property type="term" value="F:ATP binding"/>
    <property type="evidence" value="ECO:0007669"/>
    <property type="project" value="UniProtKB-KW"/>
</dbReference>